<dbReference type="InterPro" id="IPR029245">
    <property type="entry name" value="DUF4528"/>
</dbReference>
<protein>
    <submittedName>
        <fullName evidence="1">Chromosome 15 open reading frame 61</fullName>
    </submittedName>
</protein>
<dbReference type="Proteomes" id="UP000762676">
    <property type="component" value="Unassembled WGS sequence"/>
</dbReference>
<name>A0AAV4G4J3_9GAST</name>
<dbReference type="EMBL" id="BMAT01004750">
    <property type="protein sequence ID" value="GFR79581.1"/>
    <property type="molecule type" value="Genomic_DNA"/>
</dbReference>
<organism evidence="1 2">
    <name type="scientific">Elysia marginata</name>
    <dbReference type="NCBI Taxonomy" id="1093978"/>
    <lineage>
        <taxon>Eukaryota</taxon>
        <taxon>Metazoa</taxon>
        <taxon>Spiralia</taxon>
        <taxon>Lophotrochozoa</taxon>
        <taxon>Mollusca</taxon>
        <taxon>Gastropoda</taxon>
        <taxon>Heterobranchia</taxon>
        <taxon>Euthyneura</taxon>
        <taxon>Panpulmonata</taxon>
        <taxon>Sacoglossa</taxon>
        <taxon>Placobranchoidea</taxon>
        <taxon>Plakobranchidae</taxon>
        <taxon>Elysia</taxon>
    </lineage>
</organism>
<evidence type="ECO:0000313" key="2">
    <source>
        <dbReference type="Proteomes" id="UP000762676"/>
    </source>
</evidence>
<dbReference type="Pfam" id="PF15031">
    <property type="entry name" value="DUF4528"/>
    <property type="match status" value="1"/>
</dbReference>
<accession>A0AAV4G4J3</accession>
<comment type="caution">
    <text evidence="1">The sequence shown here is derived from an EMBL/GenBank/DDBJ whole genome shotgun (WGS) entry which is preliminary data.</text>
</comment>
<dbReference type="AlphaFoldDB" id="A0AAV4G4J3"/>
<sequence length="216" mass="25344">MGEGGRRRGRPCMRWKDDIKTVTGLTLSELVRAVENRDDWRQLSTTITRSRPRLDGTRNFSLQNTWQRQKGQGDKRNLIEAKKSQWKPAASEVLTLHLRQRGLPYWTSYFVYYQDVCNDQFGLSYFNWEVDGKNYQILRTGCFPFIKYHCSYRAYSDLTTENNFYTFLKAVNLGIPTLAYGLGSWFLIKFSEDVLMPDGTVIKVYFMNKEIPDAMH</sequence>
<dbReference type="PANTHER" id="PTHR34651:SF1">
    <property type="entry name" value="SIMILAR TO ENSANGP00000021391"/>
    <property type="match status" value="1"/>
</dbReference>
<evidence type="ECO:0000313" key="1">
    <source>
        <dbReference type="EMBL" id="GFR79581.1"/>
    </source>
</evidence>
<proteinExistence type="predicted"/>
<reference evidence="1 2" key="1">
    <citation type="journal article" date="2021" name="Elife">
        <title>Chloroplast acquisition without the gene transfer in kleptoplastic sea slugs, Plakobranchus ocellatus.</title>
        <authorList>
            <person name="Maeda T."/>
            <person name="Takahashi S."/>
            <person name="Yoshida T."/>
            <person name="Shimamura S."/>
            <person name="Takaki Y."/>
            <person name="Nagai Y."/>
            <person name="Toyoda A."/>
            <person name="Suzuki Y."/>
            <person name="Arimoto A."/>
            <person name="Ishii H."/>
            <person name="Satoh N."/>
            <person name="Nishiyama T."/>
            <person name="Hasebe M."/>
            <person name="Maruyama T."/>
            <person name="Minagawa J."/>
            <person name="Obokata J."/>
            <person name="Shigenobu S."/>
        </authorList>
    </citation>
    <scope>NUCLEOTIDE SEQUENCE [LARGE SCALE GENOMIC DNA]</scope>
</reference>
<gene>
    <name evidence="1" type="ORF">ElyMa_002291900</name>
</gene>
<dbReference type="PANTHER" id="PTHR34651">
    <property type="entry name" value="SIMILAR TO ENSANGP00000021391"/>
    <property type="match status" value="1"/>
</dbReference>
<keyword evidence="2" id="KW-1185">Reference proteome</keyword>